<protein>
    <submittedName>
        <fullName evidence="8">Glucose/arabinose dehydrogenase</fullName>
    </submittedName>
</protein>
<proteinExistence type="predicted"/>
<accession>A0A2T0UBN2</accession>
<gene>
    <name evidence="8" type="ORF">B0I27_101320</name>
</gene>
<evidence type="ECO:0000256" key="4">
    <source>
        <dbReference type="ARBA" id="ARBA00022982"/>
    </source>
</evidence>
<dbReference type="InterPro" id="IPR011041">
    <property type="entry name" value="Quinoprot_gluc/sorb_DH_b-prop"/>
</dbReference>
<organism evidence="8 9">
    <name type="scientific">Arcticibacter pallidicorallinus</name>
    <dbReference type="NCBI Taxonomy" id="1259464"/>
    <lineage>
        <taxon>Bacteria</taxon>
        <taxon>Pseudomonadati</taxon>
        <taxon>Bacteroidota</taxon>
        <taxon>Sphingobacteriia</taxon>
        <taxon>Sphingobacteriales</taxon>
        <taxon>Sphingobacteriaceae</taxon>
        <taxon>Arcticibacter</taxon>
    </lineage>
</organism>
<evidence type="ECO:0000256" key="6">
    <source>
        <dbReference type="PROSITE-ProRule" id="PRU00433"/>
    </source>
</evidence>
<dbReference type="AlphaFoldDB" id="A0A2T0UBN2"/>
<evidence type="ECO:0000256" key="5">
    <source>
        <dbReference type="ARBA" id="ARBA00023004"/>
    </source>
</evidence>
<evidence type="ECO:0000256" key="3">
    <source>
        <dbReference type="ARBA" id="ARBA00022723"/>
    </source>
</evidence>
<dbReference type="Proteomes" id="UP000238034">
    <property type="component" value="Unassembled WGS sequence"/>
</dbReference>
<keyword evidence="5 6" id="KW-0408">Iron</keyword>
<reference evidence="8 9" key="1">
    <citation type="submission" date="2018-03" db="EMBL/GenBank/DDBJ databases">
        <title>Genomic Encyclopedia of Type Strains, Phase III (KMG-III): the genomes of soil and plant-associated and newly described type strains.</title>
        <authorList>
            <person name="Whitman W."/>
        </authorList>
    </citation>
    <scope>NUCLEOTIDE SEQUENCE [LARGE SCALE GENOMIC DNA]</scope>
    <source>
        <strain evidence="8 9">CGMCC 1.9313</strain>
    </source>
</reference>
<feature type="domain" description="Cytochrome c" evidence="7">
    <location>
        <begin position="43"/>
        <end position="117"/>
    </location>
</feature>
<keyword evidence="1" id="KW-0813">Transport</keyword>
<dbReference type="InterPro" id="IPR009056">
    <property type="entry name" value="Cyt_c-like_dom"/>
</dbReference>
<keyword evidence="4" id="KW-0249">Electron transport</keyword>
<dbReference type="SUPFAM" id="SSF50952">
    <property type="entry name" value="Soluble quinoprotein glucose dehydrogenase"/>
    <property type="match status" value="1"/>
</dbReference>
<dbReference type="PANTHER" id="PTHR19328">
    <property type="entry name" value="HEDGEHOG-INTERACTING PROTEIN"/>
    <property type="match status" value="1"/>
</dbReference>
<dbReference type="GO" id="GO:0005506">
    <property type="term" value="F:iron ion binding"/>
    <property type="evidence" value="ECO:0007669"/>
    <property type="project" value="InterPro"/>
</dbReference>
<dbReference type="InterPro" id="IPR036909">
    <property type="entry name" value="Cyt_c-like_dom_sf"/>
</dbReference>
<evidence type="ECO:0000256" key="2">
    <source>
        <dbReference type="ARBA" id="ARBA00022617"/>
    </source>
</evidence>
<dbReference type="PRINTS" id="PR00605">
    <property type="entry name" value="CYTCHROMECIC"/>
</dbReference>
<dbReference type="PANTHER" id="PTHR19328:SF75">
    <property type="entry name" value="ALDOSE SUGAR DEHYDROGENASE YLII"/>
    <property type="match status" value="1"/>
</dbReference>
<dbReference type="InterPro" id="IPR011042">
    <property type="entry name" value="6-blade_b-propeller_TolB-like"/>
</dbReference>
<dbReference type="EMBL" id="PVTH01000001">
    <property type="protein sequence ID" value="PRY55351.1"/>
    <property type="molecule type" value="Genomic_DNA"/>
</dbReference>
<sequence>MLKYFSAATVVIFFLMICLSFNNGGTNKEIVRPEVKINQDSLAKRNKVANLYMANCSGCHGEQMNAFVDRKWKHGSTQKDLIKAIKHGYPDEGMPAFTAAFSDEEITSLANYILTGIKNVDRYMIEDKPKSNTFKTEKLTIRLDAVAEGMDVPWGIAFLPGNEFLVTDRNGKLYRVKSDKSKTEIGGAPEVVAQGQGGLMDVVTDPSFASNRLIYLSYSKAKNENGNILSTTAIMQAKLVENKLTEQKDIFVAEPYSRTRHHYGSRIAFDDKGYLYFSVGDRGNEKQNPQEIKGNDLGKIHRVKTDGSAVADNPLMKFKGAQATIYSYGHRNPQGLAFNSRTKVLWSNEHGPRGGDELNIVKPGRNYGWPVITYGINYNGKIISDISAKQGMEQPEHYWLPSIGTSGLAFVNGNRYPGWENNILSGALRFKYLNRSEMKGNKVIHEEILFKNIGRVRDVRMGPDGYLYIAVESPGTIYKLVPLLK</sequence>
<keyword evidence="2 6" id="KW-0349">Heme</keyword>
<evidence type="ECO:0000256" key="1">
    <source>
        <dbReference type="ARBA" id="ARBA00022448"/>
    </source>
</evidence>
<dbReference type="PROSITE" id="PS51007">
    <property type="entry name" value="CYTC"/>
    <property type="match status" value="1"/>
</dbReference>
<keyword evidence="9" id="KW-1185">Reference proteome</keyword>
<dbReference type="GO" id="GO:0020037">
    <property type="term" value="F:heme binding"/>
    <property type="evidence" value="ECO:0007669"/>
    <property type="project" value="InterPro"/>
</dbReference>
<evidence type="ECO:0000313" key="9">
    <source>
        <dbReference type="Proteomes" id="UP000238034"/>
    </source>
</evidence>
<dbReference type="InterPro" id="IPR012938">
    <property type="entry name" value="Glc/Sorbosone_DH"/>
</dbReference>
<dbReference type="InterPro" id="IPR008168">
    <property type="entry name" value="Cyt_C_IC"/>
</dbReference>
<dbReference type="Pfam" id="PF07995">
    <property type="entry name" value="GSDH"/>
    <property type="match status" value="1"/>
</dbReference>
<dbReference type="Gene3D" id="1.10.760.10">
    <property type="entry name" value="Cytochrome c-like domain"/>
    <property type="match status" value="1"/>
</dbReference>
<dbReference type="Pfam" id="PF13442">
    <property type="entry name" value="Cytochrome_CBB3"/>
    <property type="match status" value="1"/>
</dbReference>
<keyword evidence="3 6" id="KW-0479">Metal-binding</keyword>
<name>A0A2T0UBN2_9SPHI</name>
<dbReference type="Gene3D" id="2.120.10.30">
    <property type="entry name" value="TolB, C-terminal domain"/>
    <property type="match status" value="1"/>
</dbReference>
<evidence type="ECO:0000313" key="8">
    <source>
        <dbReference type="EMBL" id="PRY55351.1"/>
    </source>
</evidence>
<dbReference type="GO" id="GO:0009055">
    <property type="term" value="F:electron transfer activity"/>
    <property type="evidence" value="ECO:0007669"/>
    <property type="project" value="InterPro"/>
</dbReference>
<comment type="caution">
    <text evidence="8">The sequence shown here is derived from an EMBL/GenBank/DDBJ whole genome shotgun (WGS) entry which is preliminary data.</text>
</comment>
<dbReference type="SUPFAM" id="SSF46626">
    <property type="entry name" value="Cytochrome c"/>
    <property type="match status" value="1"/>
</dbReference>
<evidence type="ECO:0000259" key="7">
    <source>
        <dbReference type="PROSITE" id="PS51007"/>
    </source>
</evidence>